<name>V5V0L4_RUEPO</name>
<dbReference type="AlphaFoldDB" id="V5V0L4"/>
<evidence type="ECO:0000313" key="3">
    <source>
        <dbReference type="Proteomes" id="UP000001023"/>
    </source>
</evidence>
<reference evidence="2 3" key="2">
    <citation type="journal article" date="2014" name="Stand. Genomic Sci.">
        <title>An updated genome annotation for the model marine bacterium Ruegeria pomeroyi DSS-3.</title>
        <authorList>
            <person name="Rivers A.R."/>
            <person name="Smith C.B."/>
            <person name="Moran M.A."/>
        </authorList>
    </citation>
    <scope>GENOME REANNOTATION</scope>
    <source>
        <strain evidence="3">ATCC 700808 / DSM 15171 / DSS-3</strain>
    </source>
</reference>
<feature type="transmembrane region" description="Helical" evidence="1">
    <location>
        <begin position="131"/>
        <end position="150"/>
    </location>
</feature>
<proteinExistence type="predicted"/>
<dbReference type="Proteomes" id="UP000001023">
    <property type="component" value="Chromosome"/>
</dbReference>
<evidence type="ECO:0000256" key="1">
    <source>
        <dbReference type="SAM" id="Phobius"/>
    </source>
</evidence>
<keyword evidence="1" id="KW-1133">Transmembrane helix</keyword>
<gene>
    <name evidence="2" type="ORF">SPO3673a</name>
</gene>
<protein>
    <submittedName>
        <fullName evidence="2">Uncharacterized protein</fullName>
    </submittedName>
</protein>
<keyword evidence="3" id="KW-1185">Reference proteome</keyword>
<accession>V5V0L4</accession>
<sequence length="161" mass="18201">MDSIWTPERNPSIRGRTKLILRKNQTMRNEDPAKVNGESKAAHDTTKNLRNYASFLVVVAASILSELGYLSLWMAAIMSLLGASLYKKNDITGVLLAVFFLSSMVLMQQAHNTSHSLLERITQIFLFQEGSRAYFCTLIYISSVAFIFTINRINNKHGKRV</sequence>
<dbReference type="PaxDb" id="246200-SPO3673a"/>
<feature type="transmembrane region" description="Helical" evidence="1">
    <location>
        <begin position="52"/>
        <end position="81"/>
    </location>
</feature>
<dbReference type="HOGENOM" id="CLU_1642458_0_0_5"/>
<reference evidence="2 3" key="1">
    <citation type="journal article" date="2004" name="Nature">
        <title>Genome sequence of Silicibacter pomeroyi reveals adaptations to the marine environment.</title>
        <authorList>
            <person name="Moran M.A."/>
            <person name="Buchan A."/>
            <person name="Gonzalez J.M."/>
            <person name="Heidelberg J.F."/>
            <person name="Whitman W.B."/>
            <person name="Kiene R.P."/>
            <person name="Henriksen J.R."/>
            <person name="King G.M."/>
            <person name="Belas R."/>
            <person name="Fuqua C."/>
            <person name="Brinkac L."/>
            <person name="Lewis M."/>
            <person name="Johri S."/>
            <person name="Weaver B."/>
            <person name="Pai G."/>
            <person name="Eisen J.A."/>
            <person name="Rahe E."/>
            <person name="Sheldon W.M."/>
            <person name="Ye W."/>
            <person name="Miller T.R."/>
            <person name="Carlton J."/>
            <person name="Rasko D.A."/>
            <person name="Paulsen I.T."/>
            <person name="Ren Q."/>
            <person name="Daugherty S.C."/>
            <person name="Deboy R.T."/>
            <person name="Dodson R.J."/>
            <person name="Durkin A.S."/>
            <person name="Madupu R."/>
            <person name="Nelson W.C."/>
            <person name="Sullivan S.A."/>
            <person name="Rosovitz M.J."/>
            <person name="Haft D.H."/>
            <person name="Selengut J."/>
            <person name="Ward N."/>
        </authorList>
    </citation>
    <scope>NUCLEOTIDE SEQUENCE [LARGE SCALE GENOMIC DNA]</scope>
    <source>
        <strain evidence="3">ATCC 700808 / DSM 15171 / DSS-3</strain>
    </source>
</reference>
<dbReference type="KEGG" id="sil:SPO3673a"/>
<dbReference type="EMBL" id="CP000031">
    <property type="protein sequence ID" value="AHB86034.1"/>
    <property type="molecule type" value="Genomic_DNA"/>
</dbReference>
<keyword evidence="1" id="KW-0812">Transmembrane</keyword>
<evidence type="ECO:0000313" key="2">
    <source>
        <dbReference type="EMBL" id="AHB86034.1"/>
    </source>
</evidence>
<keyword evidence="1" id="KW-0472">Membrane</keyword>
<organism evidence="2 3">
    <name type="scientific">Ruegeria pomeroyi (strain ATCC 700808 / DSM 15171 / DSS-3)</name>
    <name type="common">Silicibacter pomeroyi</name>
    <dbReference type="NCBI Taxonomy" id="246200"/>
    <lineage>
        <taxon>Bacteria</taxon>
        <taxon>Pseudomonadati</taxon>
        <taxon>Pseudomonadota</taxon>
        <taxon>Alphaproteobacteria</taxon>
        <taxon>Rhodobacterales</taxon>
        <taxon>Roseobacteraceae</taxon>
        <taxon>Ruegeria</taxon>
    </lineage>
</organism>